<organism evidence="8 9">
    <name type="scientific">Alkaliphilus flagellatus</name>
    <dbReference type="NCBI Taxonomy" id="2841507"/>
    <lineage>
        <taxon>Bacteria</taxon>
        <taxon>Bacillati</taxon>
        <taxon>Bacillota</taxon>
        <taxon>Clostridia</taxon>
        <taxon>Peptostreptococcales</taxon>
        <taxon>Natronincolaceae</taxon>
        <taxon>Alkaliphilus</taxon>
    </lineage>
</organism>
<evidence type="ECO:0000256" key="2">
    <source>
        <dbReference type="ARBA" id="ARBA00022475"/>
    </source>
</evidence>
<keyword evidence="9" id="KW-1185">Reference proteome</keyword>
<comment type="caution">
    <text evidence="8">The sequence shown here is derived from an EMBL/GenBank/DDBJ whole genome shotgun (WGS) entry which is preliminary data.</text>
</comment>
<reference evidence="8 9" key="1">
    <citation type="submission" date="2021-06" db="EMBL/GenBank/DDBJ databases">
        <authorList>
            <person name="Sun Q."/>
            <person name="Li D."/>
        </authorList>
    </citation>
    <scope>NUCLEOTIDE SEQUENCE [LARGE SCALE GENOMIC DNA]</scope>
    <source>
        <strain evidence="8 9">MSJ-5</strain>
    </source>
</reference>
<feature type="transmembrane region" description="Helical" evidence="6">
    <location>
        <begin position="410"/>
        <end position="431"/>
    </location>
</feature>
<feature type="transmembrane region" description="Helical" evidence="6">
    <location>
        <begin position="343"/>
        <end position="361"/>
    </location>
</feature>
<dbReference type="PANTHER" id="PTHR30619">
    <property type="entry name" value="DNA INTERNALIZATION/COMPETENCE PROTEIN COMEC/REC2"/>
    <property type="match status" value="1"/>
</dbReference>
<feature type="transmembrane region" description="Helical" evidence="6">
    <location>
        <begin position="321"/>
        <end position="338"/>
    </location>
</feature>
<accession>A0ABS6FZI0</accession>
<dbReference type="InterPro" id="IPR004477">
    <property type="entry name" value="ComEC_N"/>
</dbReference>
<evidence type="ECO:0000256" key="3">
    <source>
        <dbReference type="ARBA" id="ARBA00022692"/>
    </source>
</evidence>
<keyword evidence="2" id="KW-1003">Cell membrane</keyword>
<evidence type="ECO:0000256" key="4">
    <source>
        <dbReference type="ARBA" id="ARBA00022989"/>
    </source>
</evidence>
<sequence length="509" mass="57873">MKRPFISLCISLLIGIVGAYLLNYSISIYYVLYATIIALVVLLFYERVFAIFILLTVVTLGAYLYGQSIAGDILLNSATFNTLINVKVLKEGSVKKGFSEYEVEILSLSTDKINKNVKVNKNAQLKIYQSSANESVLKVDDIIEIDHTRVIKLLQNMSVSKPNSYELFLNSKGIEYILEVNSENIKINSNSYCKPIGIRHISYRTKIYLEDFLNSTLDFENSNILKSIVFGNQGYLSKDKLNAFSKTGTAHIMAVSGLHVGLIVIVVDRFLKLIKIARNNRLYFIVAILIFYAYMVYFPVSIVRAGIMYILYVIAYFLQRRYDGINALFFIAFILLIYRPMTIFSISFQLSFIATLSILLLNPILNEKLSKKIGFVGTLLSVTLAAQIGTLPIMAYHFKQISIISLLTNLLIVPILGPMLSIVFVSVLFGITSFRLGYLINQITNQLLNYINWISTKCAIIPYGSFEINEVKFTYIFGYYIILAIIYFIYKQKEKSNFKEEGLVNTYEL</sequence>
<gene>
    <name evidence="8" type="ORF">KQI88_04410</name>
</gene>
<feature type="domain" description="ComEC/Rec2-related protein" evidence="7">
    <location>
        <begin position="228"/>
        <end position="489"/>
    </location>
</feature>
<dbReference type="PANTHER" id="PTHR30619:SF1">
    <property type="entry name" value="RECOMBINATION PROTEIN 2"/>
    <property type="match status" value="1"/>
</dbReference>
<evidence type="ECO:0000256" key="1">
    <source>
        <dbReference type="ARBA" id="ARBA00004651"/>
    </source>
</evidence>
<dbReference type="Proteomes" id="UP000779508">
    <property type="component" value="Unassembled WGS sequence"/>
</dbReference>
<name>A0ABS6FZI0_9FIRM</name>
<feature type="transmembrane region" description="Helical" evidence="6">
    <location>
        <begin position="282"/>
        <end position="315"/>
    </location>
</feature>
<comment type="subcellular location">
    <subcellularLocation>
        <location evidence="1">Cell membrane</location>
        <topology evidence="1">Multi-pass membrane protein</topology>
    </subcellularLocation>
</comment>
<proteinExistence type="predicted"/>
<feature type="transmembrane region" description="Helical" evidence="6">
    <location>
        <begin position="28"/>
        <end position="44"/>
    </location>
</feature>
<evidence type="ECO:0000313" key="9">
    <source>
        <dbReference type="Proteomes" id="UP000779508"/>
    </source>
</evidence>
<keyword evidence="3 6" id="KW-0812">Transmembrane</keyword>
<dbReference type="Pfam" id="PF03772">
    <property type="entry name" value="Competence"/>
    <property type="match status" value="1"/>
</dbReference>
<keyword evidence="4 6" id="KW-1133">Transmembrane helix</keyword>
<feature type="transmembrane region" description="Helical" evidence="6">
    <location>
        <begin position="49"/>
        <end position="66"/>
    </location>
</feature>
<evidence type="ECO:0000259" key="7">
    <source>
        <dbReference type="Pfam" id="PF03772"/>
    </source>
</evidence>
<dbReference type="InterPro" id="IPR052159">
    <property type="entry name" value="Competence_DNA_uptake"/>
</dbReference>
<evidence type="ECO:0000256" key="5">
    <source>
        <dbReference type="ARBA" id="ARBA00023136"/>
    </source>
</evidence>
<feature type="transmembrane region" description="Helical" evidence="6">
    <location>
        <begin position="250"/>
        <end position="270"/>
    </location>
</feature>
<feature type="transmembrane region" description="Helical" evidence="6">
    <location>
        <begin position="5"/>
        <end position="22"/>
    </location>
</feature>
<dbReference type="NCBIfam" id="TIGR00360">
    <property type="entry name" value="ComEC_N-term"/>
    <property type="match status" value="1"/>
</dbReference>
<evidence type="ECO:0000313" key="8">
    <source>
        <dbReference type="EMBL" id="MBU5675651.1"/>
    </source>
</evidence>
<feature type="transmembrane region" description="Helical" evidence="6">
    <location>
        <begin position="473"/>
        <end position="490"/>
    </location>
</feature>
<dbReference type="RefSeq" id="WP_216415116.1">
    <property type="nucleotide sequence ID" value="NZ_JAHLQK010000001.1"/>
</dbReference>
<dbReference type="EMBL" id="JAHLQK010000001">
    <property type="protein sequence ID" value="MBU5675651.1"/>
    <property type="molecule type" value="Genomic_DNA"/>
</dbReference>
<protein>
    <submittedName>
        <fullName evidence="8">Competence protein ComEC family protein</fullName>
    </submittedName>
</protein>
<evidence type="ECO:0000256" key="6">
    <source>
        <dbReference type="SAM" id="Phobius"/>
    </source>
</evidence>
<feature type="transmembrane region" description="Helical" evidence="6">
    <location>
        <begin position="373"/>
        <end position="398"/>
    </location>
</feature>
<keyword evidence="5 6" id="KW-0472">Membrane</keyword>